<comment type="caution">
    <text evidence="1">The sequence shown here is derived from an EMBL/GenBank/DDBJ whole genome shotgun (WGS) entry which is preliminary data.</text>
</comment>
<protein>
    <submittedName>
        <fullName evidence="1">2-oxo acid dehydrogenase subunit E2</fullName>
    </submittedName>
</protein>
<evidence type="ECO:0000313" key="1">
    <source>
        <dbReference type="EMBL" id="NKC32335.1"/>
    </source>
</evidence>
<dbReference type="EMBL" id="JAAVNE010000025">
    <property type="protein sequence ID" value="NKC32335.1"/>
    <property type="molecule type" value="Genomic_DNA"/>
</dbReference>
<name>A0ABX1EBP1_9PROT</name>
<organism evidence="1 2">
    <name type="scientific">Falsiroseomonas selenitidurans</name>
    <dbReference type="NCBI Taxonomy" id="2716335"/>
    <lineage>
        <taxon>Bacteria</taxon>
        <taxon>Pseudomonadati</taxon>
        <taxon>Pseudomonadota</taxon>
        <taxon>Alphaproteobacteria</taxon>
        <taxon>Acetobacterales</taxon>
        <taxon>Roseomonadaceae</taxon>
        <taxon>Falsiroseomonas</taxon>
    </lineage>
</organism>
<sequence length="256" mass="27574">MTLRRIRPSPGRQTIADLSWASLRVPRCTLTARLRIPRALAGRTALPAPRPPWTVLFTKAFALVAEDQPSLRRLHATLPSPRLLEAPHAVGCVVLERLHQGVATLALARFTEPHATPIPVLAQQLHHAKTAPPGASRSFHRLLRFARLPWPLRRLMLRFALATAAPLLRYGGTFAISALGRREAAIVDSVSVLPCFLSYGPIDADGGVAVFLSFDHRVMDGADGAAALEGLEAAMESLVADELAALAATPRLMPAA</sequence>
<reference evidence="1 2" key="1">
    <citation type="submission" date="2020-03" db="EMBL/GenBank/DDBJ databases">
        <title>Roseomonas selenitidurans sp. nov. isolated from urban soil.</title>
        <authorList>
            <person name="Liu H."/>
        </authorList>
    </citation>
    <scope>NUCLEOTIDE SEQUENCE [LARGE SCALE GENOMIC DNA]</scope>
    <source>
        <strain evidence="1 2">BU-1</strain>
    </source>
</reference>
<proteinExistence type="predicted"/>
<keyword evidence="2" id="KW-1185">Reference proteome</keyword>
<accession>A0ABX1EBP1</accession>
<dbReference type="RefSeq" id="WP_168032322.1">
    <property type="nucleotide sequence ID" value="NZ_JAAVNE010000025.1"/>
</dbReference>
<dbReference type="SUPFAM" id="SSF52777">
    <property type="entry name" value="CoA-dependent acyltransferases"/>
    <property type="match status" value="1"/>
</dbReference>
<evidence type="ECO:0000313" key="2">
    <source>
        <dbReference type="Proteomes" id="UP000787635"/>
    </source>
</evidence>
<dbReference type="InterPro" id="IPR023213">
    <property type="entry name" value="CAT-like_dom_sf"/>
</dbReference>
<gene>
    <name evidence="1" type="ORF">HEQ75_15840</name>
</gene>
<dbReference type="Gene3D" id="3.30.559.10">
    <property type="entry name" value="Chloramphenicol acetyltransferase-like domain"/>
    <property type="match status" value="1"/>
</dbReference>
<dbReference type="Proteomes" id="UP000787635">
    <property type="component" value="Unassembled WGS sequence"/>
</dbReference>